<dbReference type="InterPro" id="IPR008278">
    <property type="entry name" value="4-PPantetheinyl_Trfase_dom"/>
</dbReference>
<dbReference type="InterPro" id="IPR050559">
    <property type="entry name" value="P-Pant_transferase_sf"/>
</dbReference>
<accession>A0A378R346</accession>
<dbReference type="RefSeq" id="WP_211276063.1">
    <property type="nucleotide sequence ID" value="NZ_MUXU01000018.1"/>
</dbReference>
<feature type="domain" description="4'-phosphopantetheinyl transferase" evidence="3">
    <location>
        <begin position="108"/>
        <end position="179"/>
    </location>
</feature>
<dbReference type="GO" id="GO:0000287">
    <property type="term" value="F:magnesium ion binding"/>
    <property type="evidence" value="ECO:0007669"/>
    <property type="project" value="InterPro"/>
</dbReference>
<evidence type="ECO:0000256" key="1">
    <source>
        <dbReference type="ARBA" id="ARBA00010990"/>
    </source>
</evidence>
<comment type="similarity">
    <text evidence="1">Belongs to the P-Pant transferase superfamily. Gsp/Sfp/HetI/AcpT family.</text>
</comment>
<dbReference type="PANTHER" id="PTHR12215">
    <property type="entry name" value="PHOSPHOPANTETHEINE TRANSFERASE"/>
    <property type="match status" value="1"/>
</dbReference>
<gene>
    <name evidence="4" type="ORF">NCTC10293_00073</name>
</gene>
<dbReference type="AlphaFoldDB" id="A0A378R346"/>
<evidence type="ECO:0000313" key="4">
    <source>
        <dbReference type="EMBL" id="STZ09763.1"/>
    </source>
</evidence>
<name>A0A378R346_9GAMM</name>
<evidence type="ECO:0000256" key="2">
    <source>
        <dbReference type="ARBA" id="ARBA00022679"/>
    </source>
</evidence>
<protein>
    <submittedName>
        <fullName evidence="4">Holo-(Acyl carrier protein) synthase 2</fullName>
    </submittedName>
</protein>
<dbReference type="EMBL" id="UGQE01000001">
    <property type="protein sequence ID" value="STZ09763.1"/>
    <property type="molecule type" value="Genomic_DNA"/>
</dbReference>
<organism evidence="4 5">
    <name type="scientific">Moraxella caviae</name>
    <dbReference type="NCBI Taxonomy" id="34060"/>
    <lineage>
        <taxon>Bacteria</taxon>
        <taxon>Pseudomonadati</taxon>
        <taxon>Pseudomonadota</taxon>
        <taxon>Gammaproteobacteria</taxon>
        <taxon>Moraxellales</taxon>
        <taxon>Moraxellaceae</taxon>
        <taxon>Moraxella</taxon>
    </lineage>
</organism>
<evidence type="ECO:0000259" key="3">
    <source>
        <dbReference type="Pfam" id="PF01648"/>
    </source>
</evidence>
<dbReference type="Proteomes" id="UP000255279">
    <property type="component" value="Unassembled WGS sequence"/>
</dbReference>
<dbReference type="PANTHER" id="PTHR12215:SF10">
    <property type="entry name" value="L-AMINOADIPATE-SEMIALDEHYDE DEHYDROGENASE-PHOSPHOPANTETHEINYL TRANSFERASE"/>
    <property type="match status" value="1"/>
</dbReference>
<dbReference type="GO" id="GO:0005829">
    <property type="term" value="C:cytosol"/>
    <property type="evidence" value="ECO:0007669"/>
    <property type="project" value="TreeGrafter"/>
</dbReference>
<dbReference type="SUPFAM" id="SSF56214">
    <property type="entry name" value="4'-phosphopantetheinyl transferase"/>
    <property type="match status" value="2"/>
</dbReference>
<dbReference type="Pfam" id="PF01648">
    <property type="entry name" value="ACPS"/>
    <property type="match status" value="1"/>
</dbReference>
<dbReference type="GO" id="GO:0008897">
    <property type="term" value="F:holo-[acyl-carrier-protein] synthase activity"/>
    <property type="evidence" value="ECO:0007669"/>
    <property type="project" value="InterPro"/>
</dbReference>
<dbReference type="Gene3D" id="3.90.470.20">
    <property type="entry name" value="4'-phosphopantetheinyl transferase domain"/>
    <property type="match status" value="2"/>
</dbReference>
<reference evidence="4 5" key="1">
    <citation type="submission" date="2018-06" db="EMBL/GenBank/DDBJ databases">
        <authorList>
            <consortium name="Pathogen Informatics"/>
            <person name="Doyle S."/>
        </authorList>
    </citation>
    <scope>NUCLEOTIDE SEQUENCE [LARGE SCALE GENOMIC DNA]</scope>
    <source>
        <strain evidence="4 5">NCTC10293</strain>
    </source>
</reference>
<dbReference type="InterPro" id="IPR037143">
    <property type="entry name" value="4-PPantetheinyl_Trfase_dom_sf"/>
</dbReference>
<keyword evidence="2" id="KW-0808">Transferase</keyword>
<sequence>MIYLHHRPTAVLLPNRTQSRLTQDDRTALGAHRLAVLSLACRAHNLPAPVIMRSNHGKPVCANAPLHFNHSHSQKNYALAFGFDAQTPLKNTQFYNAKPDLGANLGAGVGVDVEDLDRAVNFSALANSRFSDDERKRWQANGTAAAWFAIWCAKEAVLKAHGLGIRLNLRELNTHAAADDMAGFAQHARIGRFYYRCFSVNHAMLAVAHRDEKTLWDLVWV</sequence>
<dbReference type="GO" id="GO:0019878">
    <property type="term" value="P:lysine biosynthetic process via aminoadipic acid"/>
    <property type="evidence" value="ECO:0007669"/>
    <property type="project" value="TreeGrafter"/>
</dbReference>
<proteinExistence type="inferred from homology"/>
<evidence type="ECO:0000313" key="5">
    <source>
        <dbReference type="Proteomes" id="UP000255279"/>
    </source>
</evidence>